<dbReference type="Proteomes" id="UP000178336">
    <property type="component" value="Unassembled WGS sequence"/>
</dbReference>
<name>A0A1F5GQG4_9BACT</name>
<evidence type="ECO:0000313" key="3">
    <source>
        <dbReference type="Proteomes" id="UP000178336"/>
    </source>
</evidence>
<organism evidence="2 3">
    <name type="scientific">Candidatus Curtissbacteria bacterium RIFCSPLOWO2_01_FULL_37_9</name>
    <dbReference type="NCBI Taxonomy" id="1797724"/>
    <lineage>
        <taxon>Bacteria</taxon>
        <taxon>Candidatus Curtissiibacteriota</taxon>
    </lineage>
</organism>
<accession>A0A1F5GQG4</accession>
<protein>
    <submittedName>
        <fullName evidence="2">Uncharacterized protein</fullName>
    </submittedName>
</protein>
<keyword evidence="1" id="KW-1133">Transmembrane helix</keyword>
<feature type="transmembrane region" description="Helical" evidence="1">
    <location>
        <begin position="23"/>
        <end position="40"/>
    </location>
</feature>
<sequence length="90" mass="10770">MKYFLKDTLDLEIHPQKISFRKLAWGIDFCGYIVLPHYILPRTKTKRRIFKKVLNQEITNQSLQSYLGYFCHASSRKVIEDIKNNCYLNI</sequence>
<proteinExistence type="predicted"/>
<keyword evidence="1" id="KW-0812">Transmembrane</keyword>
<comment type="caution">
    <text evidence="2">The sequence shown here is derived from an EMBL/GenBank/DDBJ whole genome shotgun (WGS) entry which is preliminary data.</text>
</comment>
<evidence type="ECO:0000313" key="2">
    <source>
        <dbReference type="EMBL" id="OGD94007.1"/>
    </source>
</evidence>
<gene>
    <name evidence="2" type="ORF">A3A48_04220</name>
</gene>
<dbReference type="AlphaFoldDB" id="A0A1F5GQG4"/>
<evidence type="ECO:0000256" key="1">
    <source>
        <dbReference type="SAM" id="Phobius"/>
    </source>
</evidence>
<reference evidence="2 3" key="1">
    <citation type="journal article" date="2016" name="Nat. Commun.">
        <title>Thousands of microbial genomes shed light on interconnected biogeochemical processes in an aquifer system.</title>
        <authorList>
            <person name="Anantharaman K."/>
            <person name="Brown C.T."/>
            <person name="Hug L.A."/>
            <person name="Sharon I."/>
            <person name="Castelle C.J."/>
            <person name="Probst A.J."/>
            <person name="Thomas B.C."/>
            <person name="Singh A."/>
            <person name="Wilkins M.J."/>
            <person name="Karaoz U."/>
            <person name="Brodie E.L."/>
            <person name="Williams K.H."/>
            <person name="Hubbard S.S."/>
            <person name="Banfield J.F."/>
        </authorList>
    </citation>
    <scope>NUCLEOTIDE SEQUENCE [LARGE SCALE GENOMIC DNA]</scope>
</reference>
<keyword evidence="1" id="KW-0472">Membrane</keyword>
<dbReference type="STRING" id="1797724.A3A48_04220"/>
<dbReference type="EMBL" id="MFBN01000054">
    <property type="protein sequence ID" value="OGD94007.1"/>
    <property type="molecule type" value="Genomic_DNA"/>
</dbReference>